<keyword evidence="2 4" id="KW-0560">Oxidoreductase</keyword>
<feature type="domain" description="Aldehyde dehydrogenase" evidence="5">
    <location>
        <begin position="18"/>
        <end position="471"/>
    </location>
</feature>
<dbReference type="InterPro" id="IPR015590">
    <property type="entry name" value="Aldehyde_DH_dom"/>
</dbReference>
<dbReference type="InterPro" id="IPR016163">
    <property type="entry name" value="Ald_DH_C"/>
</dbReference>
<dbReference type="EMBL" id="CP118247">
    <property type="protein sequence ID" value="WDR05216.1"/>
    <property type="molecule type" value="Genomic_DNA"/>
</dbReference>
<evidence type="ECO:0000256" key="4">
    <source>
        <dbReference type="RuleBase" id="RU003345"/>
    </source>
</evidence>
<dbReference type="PROSITE" id="PS00687">
    <property type="entry name" value="ALDEHYDE_DEHYDR_GLU"/>
    <property type="match status" value="1"/>
</dbReference>
<feature type="active site" evidence="3">
    <location>
        <position position="247"/>
    </location>
</feature>
<dbReference type="InterPro" id="IPR029510">
    <property type="entry name" value="Ald_DH_CS_GLU"/>
</dbReference>
<keyword evidence="7" id="KW-1185">Reference proteome</keyword>
<accession>A0ABY7YV75</accession>
<evidence type="ECO:0000256" key="3">
    <source>
        <dbReference type="PROSITE-ProRule" id="PRU10007"/>
    </source>
</evidence>
<dbReference type="InterPro" id="IPR050740">
    <property type="entry name" value="Aldehyde_DH_Superfamily"/>
</dbReference>
<evidence type="ECO:0000313" key="6">
    <source>
        <dbReference type="EMBL" id="WDR05216.1"/>
    </source>
</evidence>
<sequence>MALEKKMYIGGQLLAGSTNFDVVSPATDEVVGSIAWASAGDAEAALTAADAAFESWASLSITERTGWMGKLREAVIANEEHLRECIHLEMGKPWASTQEDFDSLVNSLNFYAEEISRFRPEALVDREGTHSHTLVHEPVGVVVAYIAWNFPLLNLAFKIGPAMATGCPIVIKPSFKTPLSAYALGEICHRIGLPAGAVNIICGDDTEVGDTLSASKIPALLTLIGSTNTGRHIMKMGASSIKRYSMELGGNAPALVFADADLDQAADTICAVKFGNAGQVCVTPNRVFVDATIADQFTKKVLERVNAIKVGYDRSANIDMGPVMDEAAFKRIDALVADAKSKGATVLAGGGRAQGLNAGQFYAPTVLADVTAEMASYQQEIFGPVMNISTFSDEDEVLRLANDTDAGLTAYVFTRDLARAERFSSKLRFGEIQINGVKYGIDLPHGGIKQSGIGCDCSYLALHDYLATKRVSRALAN</sequence>
<name>A0ABY7YV75_9HYPH</name>
<dbReference type="PANTHER" id="PTHR43353">
    <property type="entry name" value="SUCCINATE-SEMIALDEHYDE DEHYDROGENASE, MITOCHONDRIAL"/>
    <property type="match status" value="1"/>
</dbReference>
<evidence type="ECO:0000256" key="1">
    <source>
        <dbReference type="ARBA" id="ARBA00009986"/>
    </source>
</evidence>
<dbReference type="InterPro" id="IPR016162">
    <property type="entry name" value="Ald_DH_N"/>
</dbReference>
<comment type="similarity">
    <text evidence="1 4">Belongs to the aldehyde dehydrogenase family.</text>
</comment>
<dbReference type="Gene3D" id="3.40.309.10">
    <property type="entry name" value="Aldehyde Dehydrogenase, Chain A, domain 2"/>
    <property type="match status" value="1"/>
</dbReference>
<dbReference type="PANTHER" id="PTHR43353:SF5">
    <property type="entry name" value="SUCCINATE-SEMIALDEHYDE DEHYDROGENASE, MITOCHONDRIAL"/>
    <property type="match status" value="1"/>
</dbReference>
<reference evidence="6 7" key="1">
    <citation type="submission" date="2023-02" db="EMBL/GenBank/DDBJ databases">
        <title>Devosia chondri sp. nov., isolated from the phycosphere of marine algae.</title>
        <authorList>
            <person name="Kim J.M."/>
            <person name="Lee J.K."/>
            <person name="Choi B.J."/>
            <person name="Bayburt H."/>
            <person name="Jeon C.O."/>
        </authorList>
    </citation>
    <scope>NUCLEOTIDE SEQUENCE [LARGE SCALE GENOMIC DNA]</scope>
    <source>
        <strain evidence="6 7">G2-5</strain>
    </source>
</reference>
<proteinExistence type="inferred from homology"/>
<evidence type="ECO:0000259" key="5">
    <source>
        <dbReference type="Pfam" id="PF00171"/>
    </source>
</evidence>
<dbReference type="Pfam" id="PF00171">
    <property type="entry name" value="Aldedh"/>
    <property type="match status" value="1"/>
</dbReference>
<evidence type="ECO:0000256" key="2">
    <source>
        <dbReference type="ARBA" id="ARBA00023002"/>
    </source>
</evidence>
<dbReference type="Proteomes" id="UP001222118">
    <property type="component" value="Chromosome"/>
</dbReference>
<gene>
    <name evidence="6" type="ORF">PSQ90_13075</name>
</gene>
<protein>
    <submittedName>
        <fullName evidence="6">Aldehyde dehydrogenase family protein</fullName>
    </submittedName>
</protein>
<dbReference type="SUPFAM" id="SSF53720">
    <property type="entry name" value="ALDH-like"/>
    <property type="match status" value="1"/>
</dbReference>
<organism evidence="6 7">
    <name type="scientific">Devosia rhodophyticola</name>
    <dbReference type="NCBI Taxonomy" id="3026423"/>
    <lineage>
        <taxon>Bacteria</taxon>
        <taxon>Pseudomonadati</taxon>
        <taxon>Pseudomonadota</taxon>
        <taxon>Alphaproteobacteria</taxon>
        <taxon>Hyphomicrobiales</taxon>
        <taxon>Devosiaceae</taxon>
        <taxon>Devosia</taxon>
    </lineage>
</organism>
<dbReference type="Gene3D" id="3.40.605.10">
    <property type="entry name" value="Aldehyde Dehydrogenase, Chain A, domain 1"/>
    <property type="match status" value="1"/>
</dbReference>
<dbReference type="InterPro" id="IPR016161">
    <property type="entry name" value="Ald_DH/histidinol_DH"/>
</dbReference>
<dbReference type="RefSeq" id="WP_282210735.1">
    <property type="nucleotide sequence ID" value="NZ_CP118247.1"/>
</dbReference>
<evidence type="ECO:0000313" key="7">
    <source>
        <dbReference type="Proteomes" id="UP001222118"/>
    </source>
</evidence>